<reference evidence="1 2" key="1">
    <citation type="journal article" date="2022" name="Genome Biol. Evol.">
        <title>The Spruce Budworm Genome: Reconstructing the Evolutionary History of Antifreeze Proteins.</title>
        <authorList>
            <person name="Beliveau C."/>
            <person name="Gagne P."/>
            <person name="Picq S."/>
            <person name="Vernygora O."/>
            <person name="Keeling C.I."/>
            <person name="Pinkney K."/>
            <person name="Doucet D."/>
            <person name="Wen F."/>
            <person name="Johnston J.S."/>
            <person name="Maaroufi H."/>
            <person name="Boyle B."/>
            <person name="Laroche J."/>
            <person name="Dewar K."/>
            <person name="Juretic N."/>
            <person name="Blackburn G."/>
            <person name="Nisole A."/>
            <person name="Brunet B."/>
            <person name="Brandao M."/>
            <person name="Lumley L."/>
            <person name="Duan J."/>
            <person name="Quan G."/>
            <person name="Lucarotti C.J."/>
            <person name="Roe A.D."/>
            <person name="Sperling F.A.H."/>
            <person name="Levesque R.C."/>
            <person name="Cusson M."/>
        </authorList>
    </citation>
    <scope>NUCLEOTIDE SEQUENCE [LARGE SCALE GENOMIC DNA]</scope>
    <source>
        <strain evidence="1">Glfc:IPQL:Cfum</strain>
    </source>
</reference>
<accession>A0ACC0KBZ6</accession>
<protein>
    <submittedName>
        <fullName evidence="1">Uncharacterized protein</fullName>
    </submittedName>
</protein>
<keyword evidence="2" id="KW-1185">Reference proteome</keyword>
<organism evidence="1 2">
    <name type="scientific">Choristoneura fumiferana</name>
    <name type="common">Spruce budworm moth</name>
    <name type="synonym">Archips fumiferana</name>
    <dbReference type="NCBI Taxonomy" id="7141"/>
    <lineage>
        <taxon>Eukaryota</taxon>
        <taxon>Metazoa</taxon>
        <taxon>Ecdysozoa</taxon>
        <taxon>Arthropoda</taxon>
        <taxon>Hexapoda</taxon>
        <taxon>Insecta</taxon>
        <taxon>Pterygota</taxon>
        <taxon>Neoptera</taxon>
        <taxon>Endopterygota</taxon>
        <taxon>Lepidoptera</taxon>
        <taxon>Glossata</taxon>
        <taxon>Ditrysia</taxon>
        <taxon>Tortricoidea</taxon>
        <taxon>Tortricidae</taxon>
        <taxon>Tortricinae</taxon>
        <taxon>Choristoneura</taxon>
    </lineage>
</organism>
<name>A0ACC0KBZ6_CHOFU</name>
<proteinExistence type="predicted"/>
<dbReference type="Proteomes" id="UP001064048">
    <property type="component" value="Chromosome 21"/>
</dbReference>
<sequence length="577" mass="65174">MKIKITWLVILVNSALTSSLFIPTQLPEDATLNYTQLGVKYGHKVEEHTVVTEDGYILTLFRMPGKRKTPVFLMHGSGDSSDAYMLRGNKSMAISLANEGYDVWAGNGRGNYYSRRHVKLDPDTDPSFWDYSFHERGYYDLPAIIDYILEATGEKSLQSIAHSQGTMNFFVLLSSKPEYNDKLKVFIAMAPIAYLHNLIPPVSIIVSIPQPEDATLNFTGLGQKYGHEVEEHSVVTEDGYILTVFRIPSKRKTPVMLMHGTSDSSDSYIIRGNRSLAIYLANEGYDVWAVNGRGNHYSRRHVKLDPDTDPEFWDFTFHERGYYDLAATIDYILKITGENGVHSIGHSQGTTNNLVLLSSRPEYNEKVKLFTALAPIAFLDHLVPPISLIAPHGPALNDLISLLPLKLDEIGGSWERNIYKVLCNQGIMSYFLCVLIGLFPGNGYDTKRLEPSFLPIIIGHAPAGDSKKGILHHNQAIISKRFAYYDYGPEKNMKLYGDVTPPDYNLKQITAKVALIVGKNDNLSRVQDVEHLRQLLPNVVEYHLMKQKKWNHLDFVWSNDMPETLFPVIFPLLAKYS</sequence>
<gene>
    <name evidence="1" type="ORF">MSG28_012182</name>
</gene>
<comment type="caution">
    <text evidence="1">The sequence shown here is derived from an EMBL/GenBank/DDBJ whole genome shotgun (WGS) entry which is preliminary data.</text>
</comment>
<evidence type="ECO:0000313" key="2">
    <source>
        <dbReference type="Proteomes" id="UP001064048"/>
    </source>
</evidence>
<dbReference type="EMBL" id="CM046121">
    <property type="protein sequence ID" value="KAI8434032.1"/>
    <property type="molecule type" value="Genomic_DNA"/>
</dbReference>
<evidence type="ECO:0000313" key="1">
    <source>
        <dbReference type="EMBL" id="KAI8434032.1"/>
    </source>
</evidence>